<evidence type="ECO:0000256" key="1">
    <source>
        <dbReference type="SAM" id="MobiDB-lite"/>
    </source>
</evidence>
<comment type="caution">
    <text evidence="2">The sequence shown here is derived from an EMBL/GenBank/DDBJ whole genome shotgun (WGS) entry which is preliminary data.</text>
</comment>
<protein>
    <submittedName>
        <fullName evidence="2">Uncharacterized protein</fullName>
    </submittedName>
</protein>
<sequence length="93" mass="10027">MIFWRRKKRREESSGEGALGAKADDSREARPARPADGPAVFEFGGPVSAGNGLVMKGVCSVDDAEAVQACVWRVEAPSATKTPQPLPKFHIEF</sequence>
<accession>A0AAW1S847</accession>
<evidence type="ECO:0000313" key="3">
    <source>
        <dbReference type="Proteomes" id="UP001445335"/>
    </source>
</evidence>
<reference evidence="2 3" key="1">
    <citation type="journal article" date="2024" name="Nat. Commun.">
        <title>Phylogenomics reveals the evolutionary origins of lichenization in chlorophyte algae.</title>
        <authorList>
            <person name="Puginier C."/>
            <person name="Libourel C."/>
            <person name="Otte J."/>
            <person name="Skaloud P."/>
            <person name="Haon M."/>
            <person name="Grisel S."/>
            <person name="Petersen M."/>
            <person name="Berrin J.G."/>
            <person name="Delaux P.M."/>
            <person name="Dal Grande F."/>
            <person name="Keller J."/>
        </authorList>
    </citation>
    <scope>NUCLEOTIDE SEQUENCE [LARGE SCALE GENOMIC DNA]</scope>
    <source>
        <strain evidence="2 3">SAG 245.80</strain>
    </source>
</reference>
<dbReference type="EMBL" id="JALJOU010000009">
    <property type="protein sequence ID" value="KAK9841955.1"/>
    <property type="molecule type" value="Genomic_DNA"/>
</dbReference>
<name>A0AAW1S847_9CHLO</name>
<evidence type="ECO:0000313" key="2">
    <source>
        <dbReference type="EMBL" id="KAK9841955.1"/>
    </source>
</evidence>
<dbReference type="Proteomes" id="UP001445335">
    <property type="component" value="Unassembled WGS sequence"/>
</dbReference>
<feature type="region of interest" description="Disordered" evidence="1">
    <location>
        <begin position="1"/>
        <end position="38"/>
    </location>
</feature>
<organism evidence="2 3">
    <name type="scientific">Elliptochloris bilobata</name>
    <dbReference type="NCBI Taxonomy" id="381761"/>
    <lineage>
        <taxon>Eukaryota</taxon>
        <taxon>Viridiplantae</taxon>
        <taxon>Chlorophyta</taxon>
        <taxon>core chlorophytes</taxon>
        <taxon>Trebouxiophyceae</taxon>
        <taxon>Trebouxiophyceae incertae sedis</taxon>
        <taxon>Elliptochloris clade</taxon>
        <taxon>Elliptochloris</taxon>
    </lineage>
</organism>
<feature type="compositionally biased region" description="Basic and acidic residues" evidence="1">
    <location>
        <begin position="22"/>
        <end position="33"/>
    </location>
</feature>
<proteinExistence type="predicted"/>
<gene>
    <name evidence="2" type="ORF">WJX81_000867</name>
</gene>
<dbReference type="AlphaFoldDB" id="A0AAW1S847"/>
<keyword evidence="3" id="KW-1185">Reference proteome</keyword>